<protein>
    <recommendedName>
        <fullName evidence="3">H/ACA ribonucleoprotein complex non-core subunit NAF1</fullName>
    </recommendedName>
</protein>
<feature type="compositionally biased region" description="Polar residues" evidence="9">
    <location>
        <begin position="447"/>
        <end position="459"/>
    </location>
</feature>
<evidence type="ECO:0000256" key="5">
    <source>
        <dbReference type="ARBA" id="ARBA00022552"/>
    </source>
</evidence>
<proteinExistence type="inferred from homology"/>
<feature type="compositionally biased region" description="Basic and acidic residues" evidence="9">
    <location>
        <begin position="120"/>
        <end position="129"/>
    </location>
</feature>
<dbReference type="PANTHER" id="PTHR31633:SF1">
    <property type="entry name" value="H_ACA RIBONUCLEOPROTEIN COMPLEX NON-CORE SUBUNIT NAF1"/>
    <property type="match status" value="1"/>
</dbReference>
<organism evidence="10 11">
    <name type="scientific">Tetrapyrgos nigripes</name>
    <dbReference type="NCBI Taxonomy" id="182062"/>
    <lineage>
        <taxon>Eukaryota</taxon>
        <taxon>Fungi</taxon>
        <taxon>Dikarya</taxon>
        <taxon>Basidiomycota</taxon>
        <taxon>Agaricomycotina</taxon>
        <taxon>Agaricomycetes</taxon>
        <taxon>Agaricomycetidae</taxon>
        <taxon>Agaricales</taxon>
        <taxon>Marasmiineae</taxon>
        <taxon>Marasmiaceae</taxon>
        <taxon>Tetrapyrgos</taxon>
    </lineage>
</organism>
<feature type="region of interest" description="Disordered" evidence="9">
    <location>
        <begin position="527"/>
        <end position="574"/>
    </location>
</feature>
<evidence type="ECO:0000256" key="1">
    <source>
        <dbReference type="ARBA" id="ARBA00004123"/>
    </source>
</evidence>
<evidence type="ECO:0000313" key="10">
    <source>
        <dbReference type="EMBL" id="KAF5368611.1"/>
    </source>
</evidence>
<evidence type="ECO:0000256" key="8">
    <source>
        <dbReference type="ARBA" id="ARBA00023242"/>
    </source>
</evidence>
<keyword evidence="4" id="KW-0690">Ribosome biogenesis</keyword>
<keyword evidence="6" id="KW-0597">Phosphoprotein</keyword>
<feature type="compositionally biased region" description="Acidic residues" evidence="9">
    <location>
        <begin position="104"/>
        <end position="119"/>
    </location>
</feature>
<feature type="region of interest" description="Disordered" evidence="9">
    <location>
        <begin position="279"/>
        <end position="464"/>
    </location>
</feature>
<dbReference type="Pfam" id="PF04410">
    <property type="entry name" value="Gar1"/>
    <property type="match status" value="1"/>
</dbReference>
<accession>A0A8H5GP49</accession>
<keyword evidence="11" id="KW-1185">Reference proteome</keyword>
<evidence type="ECO:0000256" key="2">
    <source>
        <dbReference type="ARBA" id="ARBA00009801"/>
    </source>
</evidence>
<dbReference type="GO" id="GO:0001522">
    <property type="term" value="P:pseudouridine synthesis"/>
    <property type="evidence" value="ECO:0007669"/>
    <property type="project" value="InterPro"/>
</dbReference>
<evidence type="ECO:0000256" key="9">
    <source>
        <dbReference type="SAM" id="MobiDB-lite"/>
    </source>
</evidence>
<dbReference type="PANTHER" id="PTHR31633">
    <property type="entry name" value="H/ACA RIBONUCLEOPROTEIN COMPLEX NON-CORE SUBUNIT NAF1"/>
    <property type="match status" value="1"/>
</dbReference>
<comment type="similarity">
    <text evidence="2">Belongs to the NAF1 family.</text>
</comment>
<keyword evidence="5" id="KW-0698">rRNA processing</keyword>
<feature type="compositionally biased region" description="Polar residues" evidence="9">
    <location>
        <begin position="535"/>
        <end position="568"/>
    </location>
</feature>
<feature type="compositionally biased region" description="Acidic residues" evidence="9">
    <location>
        <begin position="284"/>
        <end position="301"/>
    </location>
</feature>
<dbReference type="GO" id="GO:0003723">
    <property type="term" value="F:RNA binding"/>
    <property type="evidence" value="ECO:0007669"/>
    <property type="project" value="UniProtKB-KW"/>
</dbReference>
<keyword evidence="7" id="KW-0694">RNA-binding</keyword>
<evidence type="ECO:0000256" key="3">
    <source>
        <dbReference type="ARBA" id="ARBA00021438"/>
    </source>
</evidence>
<gene>
    <name evidence="10" type="ORF">D9758_002207</name>
</gene>
<dbReference type="InterPro" id="IPR038664">
    <property type="entry name" value="Gar1/Naf1_Cbf5-bd_sf"/>
</dbReference>
<feature type="region of interest" description="Disordered" evidence="9">
    <location>
        <begin position="25"/>
        <end position="73"/>
    </location>
</feature>
<dbReference type="EMBL" id="JAACJM010000015">
    <property type="protein sequence ID" value="KAF5368611.1"/>
    <property type="molecule type" value="Genomic_DNA"/>
</dbReference>
<keyword evidence="8" id="KW-0539">Nucleus</keyword>
<evidence type="ECO:0000256" key="7">
    <source>
        <dbReference type="ARBA" id="ARBA00022884"/>
    </source>
</evidence>
<feature type="compositionally biased region" description="Polar residues" evidence="9">
    <location>
        <begin position="381"/>
        <end position="394"/>
    </location>
</feature>
<dbReference type="SUPFAM" id="SSF50447">
    <property type="entry name" value="Translation proteins"/>
    <property type="match status" value="1"/>
</dbReference>
<sequence>MDAFKAPSNLPQDLLLIQSIVGTVPPAKQQTKPIAKAGEVEQESDIDSSGSDTDSEDEIEAQLVANVEDNGEEPSSYVISDFYLYQLPTCHARREKVASSSSDSDSDSDSDTSSSEEENEPRRKQNVKTEDEEIGLDDEDSGPAATTQSYFHTKNETVEATINVPDIDEVGPDEHLERVGEIMTIFDNVVVVRGDATDLARATDRALDSDTLLVFDDRKVLGYVFETFGPTTQPLYQVKFNSTYPLDPEKVRASRAVFHVPQRSNFVWVRQIAAMRGSDASNMNDEEPAEHELDFSDDEAEAEYKRNMKKKRAGSRASSVAASSRHGTPSPSQMRDQDMGDDYFSGRNPYDEVGPYDADYSFASRPTPIPYDDPYSDEFNGASTSTSAKPSQSETPDRRLSGFGEQRARGGRGGRGRGRGDGEHRNRGRRTGRGGGNWREGSESRSMPTTPISPQNPYQSLSASTNSATASFFPQTQIPPWSYPSQDFMGGGGGMVPQQSFVQPHINPRFASQFGFGGYPFPPDGQQGMNAMPMMNSQPSSNVPQWNNPQLPQWNPSEWTVHDGSQSNEHSDGT</sequence>
<dbReference type="OrthoDB" id="21550at2759"/>
<dbReference type="GO" id="GO:0006364">
    <property type="term" value="P:rRNA processing"/>
    <property type="evidence" value="ECO:0007669"/>
    <property type="project" value="UniProtKB-KW"/>
</dbReference>
<reference evidence="10 11" key="1">
    <citation type="journal article" date="2020" name="ISME J.">
        <title>Uncovering the hidden diversity of litter-decomposition mechanisms in mushroom-forming fungi.</title>
        <authorList>
            <person name="Floudas D."/>
            <person name="Bentzer J."/>
            <person name="Ahren D."/>
            <person name="Johansson T."/>
            <person name="Persson P."/>
            <person name="Tunlid A."/>
        </authorList>
    </citation>
    <scope>NUCLEOTIDE SEQUENCE [LARGE SCALE GENOMIC DNA]</scope>
    <source>
        <strain evidence="10 11">CBS 291.85</strain>
    </source>
</reference>
<dbReference type="AlphaFoldDB" id="A0A8H5GP49"/>
<name>A0A8H5GP49_9AGAR</name>
<feature type="compositionally biased region" description="Low complexity" evidence="9">
    <location>
        <begin position="315"/>
        <end position="325"/>
    </location>
</feature>
<dbReference type="InterPro" id="IPR007504">
    <property type="entry name" value="H/ACA_rnp_Gar1/Naf1"/>
</dbReference>
<dbReference type="InterPro" id="IPR040309">
    <property type="entry name" value="Naf1"/>
</dbReference>
<comment type="caution">
    <text evidence="10">The sequence shown here is derived from an EMBL/GenBank/DDBJ whole genome shotgun (WGS) entry which is preliminary data.</text>
</comment>
<dbReference type="InterPro" id="IPR009000">
    <property type="entry name" value="Transl_B-barrel_sf"/>
</dbReference>
<dbReference type="Proteomes" id="UP000559256">
    <property type="component" value="Unassembled WGS sequence"/>
</dbReference>
<dbReference type="GO" id="GO:0005732">
    <property type="term" value="C:sno(s)RNA-containing ribonucleoprotein complex"/>
    <property type="evidence" value="ECO:0007669"/>
    <property type="project" value="InterPro"/>
</dbReference>
<evidence type="ECO:0000256" key="4">
    <source>
        <dbReference type="ARBA" id="ARBA00022517"/>
    </source>
</evidence>
<evidence type="ECO:0000313" key="11">
    <source>
        <dbReference type="Proteomes" id="UP000559256"/>
    </source>
</evidence>
<dbReference type="Gene3D" id="2.40.10.230">
    <property type="entry name" value="Probable tRNA pseudouridine synthase domain"/>
    <property type="match status" value="1"/>
</dbReference>
<evidence type="ECO:0000256" key="6">
    <source>
        <dbReference type="ARBA" id="ARBA00022553"/>
    </source>
</evidence>
<dbReference type="GO" id="GO:0005634">
    <property type="term" value="C:nucleus"/>
    <property type="evidence" value="ECO:0007669"/>
    <property type="project" value="UniProtKB-SubCell"/>
</dbReference>
<feature type="compositionally biased region" description="Acidic residues" evidence="9">
    <location>
        <begin position="130"/>
        <end position="141"/>
    </location>
</feature>
<dbReference type="GO" id="GO:0000493">
    <property type="term" value="P:box H/ACA snoRNP assembly"/>
    <property type="evidence" value="ECO:0007669"/>
    <property type="project" value="InterPro"/>
</dbReference>
<comment type="subcellular location">
    <subcellularLocation>
        <location evidence="1">Nucleus</location>
    </subcellularLocation>
</comment>
<feature type="region of interest" description="Disordered" evidence="9">
    <location>
        <begin position="95"/>
        <end position="154"/>
    </location>
</feature>